<dbReference type="Proteomes" id="UP000030700">
    <property type="component" value="Unassembled WGS sequence"/>
</dbReference>
<gene>
    <name evidence="1" type="ORF">U14_02410</name>
</gene>
<keyword evidence="2" id="KW-1185">Reference proteome</keyword>
<name>A0A081BLA2_9BACT</name>
<proteinExistence type="predicted"/>
<evidence type="ECO:0000313" key="2">
    <source>
        <dbReference type="Proteomes" id="UP000030700"/>
    </source>
</evidence>
<accession>A0A081BLA2</accession>
<protein>
    <recommendedName>
        <fullName evidence="3">Lysine biosynthesis protein LysW</fullName>
    </recommendedName>
</protein>
<dbReference type="SUPFAM" id="SSF158997">
    <property type="entry name" value="Trm112p-like"/>
    <property type="match status" value="1"/>
</dbReference>
<dbReference type="Pfam" id="PF21344">
    <property type="entry name" value="Zn_ribbon_LysW"/>
    <property type="match status" value="1"/>
</dbReference>
<dbReference type="Gene3D" id="2.20.28.160">
    <property type="match status" value="1"/>
</dbReference>
<dbReference type="HOGENOM" id="CLU_195720_0_0_0"/>
<evidence type="ECO:0000313" key="1">
    <source>
        <dbReference type="EMBL" id="GAK51168.1"/>
    </source>
</evidence>
<dbReference type="InterPro" id="IPR005906">
    <property type="entry name" value="LysW"/>
</dbReference>
<reference evidence="1" key="1">
    <citation type="journal article" date="2015" name="PeerJ">
        <title>First genomic representation of candidate bacterial phylum KSB3 points to enhanced environmental sensing as a trigger of wastewater bulking.</title>
        <authorList>
            <person name="Sekiguchi Y."/>
            <person name="Ohashi A."/>
            <person name="Parks D.H."/>
            <person name="Yamauchi T."/>
            <person name="Tyson G.W."/>
            <person name="Hugenholtz P."/>
        </authorList>
    </citation>
    <scope>NUCLEOTIDE SEQUENCE [LARGE SCALE GENOMIC DNA]</scope>
</reference>
<sequence length="54" mass="6045">MEVTECPMCGNDIHVEGRKEREILECADCGVKLEIVSQAPIVLEILQDAGEEWD</sequence>
<evidence type="ECO:0008006" key="3">
    <source>
        <dbReference type="Google" id="ProtNLM"/>
    </source>
</evidence>
<dbReference type="EMBL" id="DF820457">
    <property type="protein sequence ID" value="GAK51168.1"/>
    <property type="molecule type" value="Genomic_DNA"/>
</dbReference>
<dbReference type="AlphaFoldDB" id="A0A081BLA2"/>
<organism evidence="1">
    <name type="scientific">Candidatus Moduliflexus flocculans</name>
    <dbReference type="NCBI Taxonomy" id="1499966"/>
    <lineage>
        <taxon>Bacteria</taxon>
        <taxon>Candidatus Moduliflexota</taxon>
        <taxon>Candidatus Moduliflexia</taxon>
        <taxon>Candidatus Moduliflexales</taxon>
        <taxon>Candidatus Moduliflexaceae</taxon>
    </lineage>
</organism>